<gene>
    <name evidence="1" type="ORF">PAM7971_02645</name>
</gene>
<proteinExistence type="predicted"/>
<accession>A0A1Y5SZQ2</accession>
<protein>
    <submittedName>
        <fullName evidence="1">Uncharacterized protein</fullName>
    </submittedName>
</protein>
<dbReference type="RefSeq" id="WP_090875368.1">
    <property type="nucleotide sequence ID" value="NZ_FNZV01000010.1"/>
</dbReference>
<sequence>MMRSISLGKYISVQGMFVRDANSGKIVVRVGDKTFEGTPIS</sequence>
<organism evidence="1 2">
    <name type="scientific">Pacificibacter marinus</name>
    <dbReference type="NCBI Taxonomy" id="658057"/>
    <lineage>
        <taxon>Bacteria</taxon>
        <taxon>Pseudomonadati</taxon>
        <taxon>Pseudomonadota</taxon>
        <taxon>Alphaproteobacteria</taxon>
        <taxon>Rhodobacterales</taxon>
        <taxon>Roseobacteraceae</taxon>
        <taxon>Pacificibacter</taxon>
    </lineage>
</organism>
<evidence type="ECO:0000313" key="1">
    <source>
        <dbReference type="EMBL" id="SLN52414.1"/>
    </source>
</evidence>
<dbReference type="Proteomes" id="UP000193307">
    <property type="component" value="Unassembled WGS sequence"/>
</dbReference>
<reference evidence="1 2" key="1">
    <citation type="submission" date="2017-03" db="EMBL/GenBank/DDBJ databases">
        <authorList>
            <person name="Afonso C.L."/>
            <person name="Miller P.J."/>
            <person name="Scott M.A."/>
            <person name="Spackman E."/>
            <person name="Goraichik I."/>
            <person name="Dimitrov K.M."/>
            <person name="Suarez D.L."/>
            <person name="Swayne D.E."/>
        </authorList>
    </citation>
    <scope>NUCLEOTIDE SEQUENCE [LARGE SCALE GENOMIC DNA]</scope>
    <source>
        <strain evidence="1 2">CECT 7971</strain>
    </source>
</reference>
<evidence type="ECO:0000313" key="2">
    <source>
        <dbReference type="Proteomes" id="UP000193307"/>
    </source>
</evidence>
<name>A0A1Y5SZQ2_9RHOB</name>
<dbReference type="EMBL" id="FWFW01000008">
    <property type="protein sequence ID" value="SLN52414.1"/>
    <property type="molecule type" value="Genomic_DNA"/>
</dbReference>
<keyword evidence="2" id="KW-1185">Reference proteome</keyword>
<dbReference type="AlphaFoldDB" id="A0A1Y5SZQ2"/>
<dbReference type="STRING" id="658057.SAMN04488032_11013"/>